<evidence type="ECO:0000256" key="4">
    <source>
        <dbReference type="ARBA" id="ARBA00022531"/>
    </source>
</evidence>
<dbReference type="GO" id="GO:0042549">
    <property type="term" value="P:photosystem II stabilization"/>
    <property type="evidence" value="ECO:0007669"/>
    <property type="project" value="TreeGrafter"/>
</dbReference>
<evidence type="ECO:0000256" key="9">
    <source>
        <dbReference type="ARBA" id="ARBA00031756"/>
    </source>
</evidence>
<evidence type="ECO:0000256" key="6">
    <source>
        <dbReference type="ARBA" id="ARBA00023078"/>
    </source>
</evidence>
<keyword evidence="10" id="KW-0812">Transmembrane</keyword>
<dbReference type="GO" id="GO:0015979">
    <property type="term" value="P:photosynthesis"/>
    <property type="evidence" value="ECO:0007669"/>
    <property type="project" value="UniProtKB-KW"/>
</dbReference>
<evidence type="ECO:0000256" key="10">
    <source>
        <dbReference type="SAM" id="Phobius"/>
    </source>
</evidence>
<keyword evidence="12" id="KW-1185">Reference proteome</keyword>
<evidence type="ECO:0000313" key="11">
    <source>
        <dbReference type="EMBL" id="VAH20943.1"/>
    </source>
</evidence>
<organism evidence="11 12">
    <name type="scientific">Triticum turgidum subsp. durum</name>
    <name type="common">Durum wheat</name>
    <name type="synonym">Triticum durum</name>
    <dbReference type="NCBI Taxonomy" id="4567"/>
    <lineage>
        <taxon>Eukaryota</taxon>
        <taxon>Viridiplantae</taxon>
        <taxon>Streptophyta</taxon>
        <taxon>Embryophyta</taxon>
        <taxon>Tracheophyta</taxon>
        <taxon>Spermatophyta</taxon>
        <taxon>Magnoliopsida</taxon>
        <taxon>Liliopsida</taxon>
        <taxon>Poales</taxon>
        <taxon>Poaceae</taxon>
        <taxon>BOP clade</taxon>
        <taxon>Pooideae</taxon>
        <taxon>Triticodae</taxon>
        <taxon>Triticeae</taxon>
        <taxon>Triticinae</taxon>
        <taxon>Triticum</taxon>
    </lineage>
</organism>
<feature type="transmembrane region" description="Helical" evidence="10">
    <location>
        <begin position="67"/>
        <end position="87"/>
    </location>
</feature>
<keyword evidence="3" id="KW-0150">Chloroplast</keyword>
<keyword evidence="7 10" id="KW-0472">Membrane</keyword>
<evidence type="ECO:0000256" key="1">
    <source>
        <dbReference type="ARBA" id="ARBA00004581"/>
    </source>
</evidence>
<protein>
    <recommendedName>
        <fullName evidence="9">PSII 6.1 kDa protein</fullName>
    </recommendedName>
</protein>
<keyword evidence="5" id="KW-0934">Plastid</keyword>
<comment type="subcellular location">
    <subcellularLocation>
        <location evidence="1">Plastid</location>
        <location evidence="1">Chloroplast thylakoid membrane</location>
        <topology evidence="1">Single-pass membrane protein</topology>
    </subcellularLocation>
</comment>
<evidence type="ECO:0000256" key="2">
    <source>
        <dbReference type="ARBA" id="ARBA00010395"/>
    </source>
</evidence>
<evidence type="ECO:0000256" key="3">
    <source>
        <dbReference type="ARBA" id="ARBA00022528"/>
    </source>
</evidence>
<dbReference type="InterPro" id="IPR009806">
    <property type="entry name" value="PSII_PsbW_class2"/>
</dbReference>
<dbReference type="Gramene" id="TRITD1Bv1G181940.1">
    <property type="protein sequence ID" value="TRITD1Bv1G181940.1"/>
    <property type="gene ID" value="TRITD1Bv1G181940"/>
</dbReference>
<evidence type="ECO:0000256" key="8">
    <source>
        <dbReference type="ARBA" id="ARBA00023276"/>
    </source>
</evidence>
<dbReference type="PANTHER" id="PTHR34552">
    <property type="entry name" value="PHOTOSYSTEM II REACTION CENTER W PROTEIN, CHLOROPLASTIC"/>
    <property type="match status" value="1"/>
</dbReference>
<name>A0A9R0R0Q3_TRITD</name>
<sequence length="140" mass="14200">MAAIGAPTVFVAAAAAGPSQALGLPRLRVAKAARLRCRCSYSKDLVRKASSALALVVVKGAPLLAEASALMAAAGPMLAPLLVLALVDERIMPTEGAGMNNDLLGWILVVASGLALSSIVYSILDDDDDDDQSNAGGITI</sequence>
<proteinExistence type="inferred from homology"/>
<dbReference type="EMBL" id="LT934112">
    <property type="protein sequence ID" value="VAH20943.1"/>
    <property type="molecule type" value="Genomic_DNA"/>
</dbReference>
<evidence type="ECO:0000256" key="5">
    <source>
        <dbReference type="ARBA" id="ARBA00022640"/>
    </source>
</evidence>
<dbReference type="AlphaFoldDB" id="A0A9R0R0Q3"/>
<dbReference type="Pfam" id="PF07123">
    <property type="entry name" value="PsbW"/>
    <property type="match status" value="1"/>
</dbReference>
<gene>
    <name evidence="11" type="ORF">TRITD_1Bv1G181940</name>
</gene>
<dbReference type="GO" id="GO:0009523">
    <property type="term" value="C:photosystem II"/>
    <property type="evidence" value="ECO:0007669"/>
    <property type="project" value="UniProtKB-KW"/>
</dbReference>
<evidence type="ECO:0000256" key="7">
    <source>
        <dbReference type="ARBA" id="ARBA00023136"/>
    </source>
</evidence>
<evidence type="ECO:0000313" key="12">
    <source>
        <dbReference type="Proteomes" id="UP000324705"/>
    </source>
</evidence>
<dbReference type="PANTHER" id="PTHR34552:SF3">
    <property type="entry name" value="PSII 6.1 KDA PROTEIN"/>
    <property type="match status" value="1"/>
</dbReference>
<dbReference type="GO" id="GO:0009535">
    <property type="term" value="C:chloroplast thylakoid membrane"/>
    <property type="evidence" value="ECO:0007669"/>
    <property type="project" value="UniProtKB-SubCell"/>
</dbReference>
<reference evidence="11 12" key="1">
    <citation type="submission" date="2017-09" db="EMBL/GenBank/DDBJ databases">
        <authorList>
            <consortium name="International Durum Wheat Genome Sequencing Consortium (IDWGSC)"/>
            <person name="Milanesi L."/>
        </authorList>
    </citation>
    <scope>NUCLEOTIDE SEQUENCE [LARGE SCALE GENOMIC DNA]</scope>
    <source>
        <strain evidence="12">cv. Svevo</strain>
    </source>
</reference>
<keyword evidence="6" id="KW-0793">Thylakoid</keyword>
<keyword evidence="4" id="KW-0602">Photosynthesis</keyword>
<accession>A0A9R0R0Q3</accession>
<dbReference type="Proteomes" id="UP000324705">
    <property type="component" value="Chromosome 1B"/>
</dbReference>
<keyword evidence="10" id="KW-1133">Transmembrane helix</keyword>
<feature type="transmembrane region" description="Helical" evidence="10">
    <location>
        <begin position="103"/>
        <end position="124"/>
    </location>
</feature>
<keyword evidence="8" id="KW-0604">Photosystem II</keyword>
<comment type="similarity">
    <text evidence="2">Belongs to the psbW family.</text>
</comment>